<reference evidence="6 7" key="1">
    <citation type="journal article" date="2009" name="Stand. Genomic Sci.">
        <title>Complete genome sequence of Beutenbergia cavernae type strain (HKI 0122).</title>
        <authorList>
            <person name="Land M."/>
            <person name="Pukall R."/>
            <person name="Abt B."/>
            <person name="Goker M."/>
            <person name="Rohde M."/>
            <person name="Glavina Del Rio T."/>
            <person name="Tice H."/>
            <person name="Copeland A."/>
            <person name="Cheng J.F."/>
            <person name="Lucas S."/>
            <person name="Chen F."/>
            <person name="Nolan M."/>
            <person name="Bruce D."/>
            <person name="Goodwin L."/>
            <person name="Pitluck S."/>
            <person name="Ivanova N."/>
            <person name="Mavromatis K."/>
            <person name="Ovchinnikova G."/>
            <person name="Pati A."/>
            <person name="Chen A."/>
            <person name="Palaniappan K."/>
            <person name="Hauser L."/>
            <person name="Chang Y.J."/>
            <person name="Jefferies C.C."/>
            <person name="Saunders E."/>
            <person name="Brettin T."/>
            <person name="Detter J.C."/>
            <person name="Han C."/>
            <person name="Chain P."/>
            <person name="Bristow J."/>
            <person name="Eisen J.A."/>
            <person name="Markowitz V."/>
            <person name="Hugenholtz P."/>
            <person name="Kyrpides N.C."/>
            <person name="Klenk H.P."/>
            <person name="Lapidus A."/>
        </authorList>
    </citation>
    <scope>NUCLEOTIDE SEQUENCE [LARGE SCALE GENOMIC DNA]</scope>
    <source>
        <strain evidence="7">ATCC BAA-8 / DSM 12333 / NBRC 16432</strain>
    </source>
</reference>
<dbReference type="SUPFAM" id="SSF48498">
    <property type="entry name" value="Tetracyclin repressor-like, C-terminal domain"/>
    <property type="match status" value="1"/>
</dbReference>
<dbReference type="GO" id="GO:0000976">
    <property type="term" value="F:transcription cis-regulatory region binding"/>
    <property type="evidence" value="ECO:0007669"/>
    <property type="project" value="TreeGrafter"/>
</dbReference>
<gene>
    <name evidence="6" type="ordered locus">Bcav_2778</name>
</gene>
<dbReference type="InterPro" id="IPR050109">
    <property type="entry name" value="HTH-type_TetR-like_transc_reg"/>
</dbReference>
<keyword evidence="2 4" id="KW-0238">DNA-binding</keyword>
<name>C5BYC3_BEUC1</name>
<dbReference type="STRING" id="471853.Bcav_2778"/>
<dbReference type="EMBL" id="CP001618">
    <property type="protein sequence ID" value="ACQ81023.1"/>
    <property type="molecule type" value="Genomic_DNA"/>
</dbReference>
<protein>
    <submittedName>
        <fullName evidence="6">Transcriptional regulator, TetR family</fullName>
    </submittedName>
</protein>
<proteinExistence type="predicted"/>
<evidence type="ECO:0000256" key="2">
    <source>
        <dbReference type="ARBA" id="ARBA00023125"/>
    </source>
</evidence>
<evidence type="ECO:0000313" key="6">
    <source>
        <dbReference type="EMBL" id="ACQ81023.1"/>
    </source>
</evidence>
<dbReference type="KEGG" id="bcv:Bcav_2778"/>
<dbReference type="Proteomes" id="UP000007962">
    <property type="component" value="Chromosome"/>
</dbReference>
<organism evidence="6 7">
    <name type="scientific">Beutenbergia cavernae (strain ATCC BAA-8 / DSM 12333 / CCUG 43141 / JCM 11478 / NBRC 16432 / NCIMB 13614 / HKI 0122)</name>
    <dbReference type="NCBI Taxonomy" id="471853"/>
    <lineage>
        <taxon>Bacteria</taxon>
        <taxon>Bacillati</taxon>
        <taxon>Actinomycetota</taxon>
        <taxon>Actinomycetes</taxon>
        <taxon>Micrococcales</taxon>
        <taxon>Beutenbergiaceae</taxon>
        <taxon>Beutenbergia</taxon>
    </lineage>
</organism>
<dbReference type="PANTHER" id="PTHR30055:SF234">
    <property type="entry name" value="HTH-TYPE TRANSCRIPTIONAL REGULATOR BETI"/>
    <property type="match status" value="1"/>
</dbReference>
<dbReference type="InterPro" id="IPR001647">
    <property type="entry name" value="HTH_TetR"/>
</dbReference>
<feature type="domain" description="HTH tetR-type" evidence="5">
    <location>
        <begin position="11"/>
        <end position="71"/>
    </location>
</feature>
<dbReference type="GO" id="GO:0003700">
    <property type="term" value="F:DNA-binding transcription factor activity"/>
    <property type="evidence" value="ECO:0007669"/>
    <property type="project" value="TreeGrafter"/>
</dbReference>
<evidence type="ECO:0000256" key="4">
    <source>
        <dbReference type="PROSITE-ProRule" id="PRU00335"/>
    </source>
</evidence>
<dbReference type="eggNOG" id="COG1309">
    <property type="taxonomic scope" value="Bacteria"/>
</dbReference>
<dbReference type="PROSITE" id="PS50977">
    <property type="entry name" value="HTH_TETR_2"/>
    <property type="match status" value="1"/>
</dbReference>
<keyword evidence="1" id="KW-0805">Transcription regulation</keyword>
<evidence type="ECO:0000256" key="3">
    <source>
        <dbReference type="ARBA" id="ARBA00023163"/>
    </source>
</evidence>
<evidence type="ECO:0000256" key="1">
    <source>
        <dbReference type="ARBA" id="ARBA00023015"/>
    </source>
</evidence>
<evidence type="ECO:0000313" key="7">
    <source>
        <dbReference type="Proteomes" id="UP000007962"/>
    </source>
</evidence>
<sequence length="207" mass="22301">MASREVGVLPADRRALLLATAAREFAAAGYERASLNRIIAECRMSKSSFYHYVDGKEALFDAVVDEVGRALAVDLAVPDPRGLTRGDFWERVGELVERIDRLGQQEGSYLALAQLFHLPDAPASPALVRTRAAMAAWLDGALAAGRAAGAVRDDLPPDLQARLAFAVLQAMDSWSVAHSDALGRAERERLVVAQVDALRRLLGADPA</sequence>
<evidence type="ECO:0000259" key="5">
    <source>
        <dbReference type="PROSITE" id="PS50977"/>
    </source>
</evidence>
<dbReference type="PANTHER" id="PTHR30055">
    <property type="entry name" value="HTH-TYPE TRANSCRIPTIONAL REGULATOR RUTR"/>
    <property type="match status" value="1"/>
</dbReference>
<keyword evidence="3" id="KW-0804">Transcription</keyword>
<keyword evidence="7" id="KW-1185">Reference proteome</keyword>
<dbReference type="Pfam" id="PF00440">
    <property type="entry name" value="TetR_N"/>
    <property type="match status" value="1"/>
</dbReference>
<dbReference type="Gene3D" id="1.10.357.10">
    <property type="entry name" value="Tetracycline Repressor, domain 2"/>
    <property type="match status" value="1"/>
</dbReference>
<dbReference type="InterPro" id="IPR036271">
    <property type="entry name" value="Tet_transcr_reg_TetR-rel_C_sf"/>
</dbReference>
<dbReference type="SUPFAM" id="SSF46689">
    <property type="entry name" value="Homeodomain-like"/>
    <property type="match status" value="1"/>
</dbReference>
<dbReference type="RefSeq" id="WP_015883263.1">
    <property type="nucleotide sequence ID" value="NC_012669.1"/>
</dbReference>
<dbReference type="AlphaFoldDB" id="C5BYC3"/>
<feature type="DNA-binding region" description="H-T-H motif" evidence="4">
    <location>
        <begin position="34"/>
        <end position="53"/>
    </location>
</feature>
<dbReference type="InterPro" id="IPR009057">
    <property type="entry name" value="Homeodomain-like_sf"/>
</dbReference>
<dbReference type="HOGENOM" id="CLU_069356_45_3_11"/>
<accession>C5BYC3</accession>